<sequence>MPSPPATMEVERINGSGVVHVLPRRRVGKVWQAGPTVTLNAQGVTSLFVMRQSDAAKFLGISLTSLKSACRQLGVTKWPYSRRRMLDGNNMDGTKKDDSKTDDEDEDSGAEEAEEMSEPITAYDSLFMEALAHVEGKKL</sequence>
<feature type="compositionally biased region" description="Acidic residues" evidence="5">
    <location>
        <begin position="100"/>
        <end position="117"/>
    </location>
</feature>
<dbReference type="AlphaFoldDB" id="A0A6U5YLG6"/>
<feature type="domain" description="RWP-RK" evidence="6">
    <location>
        <begin position="17"/>
        <end position="107"/>
    </location>
</feature>
<name>A0A6U5YLG6_GUITH</name>
<keyword evidence="3" id="KW-0804">Transcription</keyword>
<feature type="region of interest" description="Disordered" evidence="5">
    <location>
        <begin position="84"/>
        <end position="121"/>
    </location>
</feature>
<evidence type="ECO:0000256" key="4">
    <source>
        <dbReference type="ARBA" id="ARBA00023242"/>
    </source>
</evidence>
<evidence type="ECO:0000256" key="2">
    <source>
        <dbReference type="ARBA" id="ARBA00023125"/>
    </source>
</evidence>
<evidence type="ECO:0000256" key="5">
    <source>
        <dbReference type="SAM" id="MobiDB-lite"/>
    </source>
</evidence>
<keyword evidence="1" id="KW-0805">Transcription regulation</keyword>
<dbReference type="EMBL" id="HBKN01013075">
    <property type="protein sequence ID" value="CAE2286471.1"/>
    <property type="molecule type" value="Transcribed_RNA"/>
</dbReference>
<keyword evidence="4" id="KW-0539">Nucleus</keyword>
<evidence type="ECO:0000259" key="6">
    <source>
        <dbReference type="PROSITE" id="PS51519"/>
    </source>
</evidence>
<evidence type="ECO:0000313" key="7">
    <source>
        <dbReference type="EMBL" id="CAE2286466.1"/>
    </source>
</evidence>
<dbReference type="InterPro" id="IPR003035">
    <property type="entry name" value="RWP-RK_dom"/>
</dbReference>
<dbReference type="GO" id="GO:0003677">
    <property type="term" value="F:DNA binding"/>
    <property type="evidence" value="ECO:0007669"/>
    <property type="project" value="UniProtKB-KW"/>
</dbReference>
<evidence type="ECO:0000256" key="1">
    <source>
        <dbReference type="ARBA" id="ARBA00023015"/>
    </source>
</evidence>
<reference evidence="7" key="1">
    <citation type="submission" date="2021-01" db="EMBL/GenBank/DDBJ databases">
        <authorList>
            <person name="Corre E."/>
            <person name="Pelletier E."/>
            <person name="Niang G."/>
            <person name="Scheremetjew M."/>
            <person name="Finn R."/>
            <person name="Kale V."/>
            <person name="Holt S."/>
            <person name="Cochrane G."/>
            <person name="Meng A."/>
            <person name="Brown T."/>
            <person name="Cohen L."/>
        </authorList>
    </citation>
    <scope>NUCLEOTIDE SEQUENCE</scope>
    <source>
        <strain evidence="7">CCMP 2712</strain>
    </source>
</reference>
<dbReference type="EMBL" id="HBKN01013074">
    <property type="protein sequence ID" value="CAE2286466.1"/>
    <property type="molecule type" value="Transcribed_RNA"/>
</dbReference>
<organism evidence="7">
    <name type="scientific">Guillardia theta</name>
    <name type="common">Cryptophyte</name>
    <name type="synonym">Cryptomonas phi</name>
    <dbReference type="NCBI Taxonomy" id="55529"/>
    <lineage>
        <taxon>Eukaryota</taxon>
        <taxon>Cryptophyceae</taxon>
        <taxon>Pyrenomonadales</taxon>
        <taxon>Geminigeraceae</taxon>
        <taxon>Guillardia</taxon>
    </lineage>
</organism>
<dbReference type="Pfam" id="PF02042">
    <property type="entry name" value="RWP-RK"/>
    <property type="match status" value="1"/>
</dbReference>
<evidence type="ECO:0000256" key="3">
    <source>
        <dbReference type="ARBA" id="ARBA00023163"/>
    </source>
</evidence>
<evidence type="ECO:0000313" key="8">
    <source>
        <dbReference type="EMBL" id="CAE2286471.1"/>
    </source>
</evidence>
<accession>A0A6U5YLG6</accession>
<gene>
    <name evidence="7" type="ORF">GTHE00462_LOCUS10203</name>
    <name evidence="8" type="ORF">GTHE00462_LOCUS10204</name>
</gene>
<proteinExistence type="predicted"/>
<protein>
    <recommendedName>
        <fullName evidence="6">RWP-RK domain-containing protein</fullName>
    </recommendedName>
</protein>
<dbReference type="PROSITE" id="PS51519">
    <property type="entry name" value="RWP_RK"/>
    <property type="match status" value="1"/>
</dbReference>
<keyword evidence="2" id="KW-0238">DNA-binding</keyword>